<name>Q22LY9_TETTS</name>
<feature type="compositionally biased region" description="Low complexity" evidence="1">
    <location>
        <begin position="519"/>
        <end position="530"/>
    </location>
</feature>
<feature type="region of interest" description="Disordered" evidence="1">
    <location>
        <begin position="17"/>
        <end position="37"/>
    </location>
</feature>
<dbReference type="InParanoid" id="Q22LY9"/>
<dbReference type="HOGENOM" id="CLU_395646_0_0_1"/>
<dbReference type="RefSeq" id="XP_977231.1">
    <property type="nucleotide sequence ID" value="XM_972138.1"/>
</dbReference>
<dbReference type="GeneID" id="7841443"/>
<feature type="region of interest" description="Disordered" evidence="1">
    <location>
        <begin position="253"/>
        <end position="324"/>
    </location>
</feature>
<protein>
    <submittedName>
        <fullName evidence="2">Uncharacterized protein</fullName>
    </submittedName>
</protein>
<feature type="region of interest" description="Disordered" evidence="1">
    <location>
        <begin position="407"/>
        <end position="435"/>
    </location>
</feature>
<evidence type="ECO:0000313" key="3">
    <source>
        <dbReference type="Proteomes" id="UP000009168"/>
    </source>
</evidence>
<feature type="compositionally biased region" description="Polar residues" evidence="1">
    <location>
        <begin position="259"/>
        <end position="271"/>
    </location>
</feature>
<reference evidence="3" key="1">
    <citation type="journal article" date="2006" name="PLoS Biol.">
        <title>Macronuclear genome sequence of the ciliate Tetrahymena thermophila, a model eukaryote.</title>
        <authorList>
            <person name="Eisen J.A."/>
            <person name="Coyne R.S."/>
            <person name="Wu M."/>
            <person name="Wu D."/>
            <person name="Thiagarajan M."/>
            <person name="Wortman J.R."/>
            <person name="Badger J.H."/>
            <person name="Ren Q."/>
            <person name="Amedeo P."/>
            <person name="Jones K.M."/>
            <person name="Tallon L.J."/>
            <person name="Delcher A.L."/>
            <person name="Salzberg S.L."/>
            <person name="Silva J.C."/>
            <person name="Haas B.J."/>
            <person name="Majoros W.H."/>
            <person name="Farzad M."/>
            <person name="Carlton J.M."/>
            <person name="Smith R.K. Jr."/>
            <person name="Garg J."/>
            <person name="Pearlman R.E."/>
            <person name="Karrer K.M."/>
            <person name="Sun L."/>
            <person name="Manning G."/>
            <person name="Elde N.C."/>
            <person name="Turkewitz A.P."/>
            <person name="Asai D.J."/>
            <person name="Wilkes D.E."/>
            <person name="Wang Y."/>
            <person name="Cai H."/>
            <person name="Collins K."/>
            <person name="Stewart B.A."/>
            <person name="Lee S.R."/>
            <person name="Wilamowska K."/>
            <person name="Weinberg Z."/>
            <person name="Ruzzo W.L."/>
            <person name="Wloga D."/>
            <person name="Gaertig J."/>
            <person name="Frankel J."/>
            <person name="Tsao C.-C."/>
            <person name="Gorovsky M.A."/>
            <person name="Keeling P.J."/>
            <person name="Waller R.F."/>
            <person name="Patron N.J."/>
            <person name="Cherry J.M."/>
            <person name="Stover N.A."/>
            <person name="Krieger C.J."/>
            <person name="del Toro C."/>
            <person name="Ryder H.F."/>
            <person name="Williamson S.C."/>
            <person name="Barbeau R.A."/>
            <person name="Hamilton E.P."/>
            <person name="Orias E."/>
        </authorList>
    </citation>
    <scope>NUCLEOTIDE SEQUENCE [LARGE SCALE GENOMIC DNA]</scope>
    <source>
        <strain evidence="3">SB210</strain>
    </source>
</reference>
<accession>Q22LY9</accession>
<dbReference type="OMA" id="QDENISM"/>
<keyword evidence="3" id="KW-1185">Reference proteome</keyword>
<feature type="compositionally biased region" description="Polar residues" evidence="1">
    <location>
        <begin position="279"/>
        <end position="293"/>
    </location>
</feature>
<sequence>MIDFTWYGKKVLENQDSHFSSADSQESLQNNRSRQHTRRMSLNQTPFFNHMNQDQEEINSIQQKEEGLKTPLSARNSTKKEHSYSVNKNKDQLKDIMKDYPQFNSQVAADYFLNLNNSRLQSFHNKQMKKSSQKLDSSDRNNSIKSQKQNHDQNQDENISMLDSLERDFNIQNEIYKLRYQKISFPQKYNQQSQDQSSLRNLLNRMPLNTISRNSIEQLKKNDQIEQGDDTTVTIKMPKLTSENTQILEIPQITPRRGQIQQIKQNPNNSESNKKIYKNPQNIPKEQQLSNQQRQRRTSFDRDSDLQSFSKQNRNSINSLDSKQFQQKNVQNALKNNYFMKEQNKQYINRENNFKNITQSTNSEIQNDEDDSKSLNLVQQKISKRQQISNHNKSNEEVIQEIYKDIKENNNNKNDSYSKESMTEKNKQEEKYNEQQQKELNRFIYKIQKQVGNYRYSEAIQKFYEFEKKYSIDSVNQQSQLGNSSNNMKKSIQFAYATQQSVNQSKRSKNENQTLDTMNSSQSQQNSQIIEKQKKNNEMKQSVKSQTSQTIQEITQQDQYLDQMDSKINKAFQEQRRQSNTQKNKLLQSNGKEQLQNLVQNRANSQDFQKRQENLDQNQMTDKIDLKKYKNTNNRNSQNQLSPEKLKLLSVPRYLSERAQQKKLKYQFCGRQKCFSPDQNDQNIYKEYQNLLKTNKI</sequence>
<gene>
    <name evidence="2" type="ORF">TTHERM_00039300</name>
</gene>
<feature type="region of interest" description="Disordered" evidence="1">
    <location>
        <begin position="65"/>
        <end position="87"/>
    </location>
</feature>
<dbReference type="EMBL" id="GG662720">
    <property type="protein sequence ID" value="EAR86421.1"/>
    <property type="molecule type" value="Genomic_DNA"/>
</dbReference>
<evidence type="ECO:0000256" key="1">
    <source>
        <dbReference type="SAM" id="MobiDB-lite"/>
    </source>
</evidence>
<feature type="compositionally biased region" description="Basic and acidic residues" evidence="1">
    <location>
        <begin position="78"/>
        <end position="87"/>
    </location>
</feature>
<proteinExistence type="predicted"/>
<dbReference type="Proteomes" id="UP000009168">
    <property type="component" value="Unassembled WGS sequence"/>
</dbReference>
<dbReference type="AlphaFoldDB" id="Q22LY9"/>
<feature type="region of interest" description="Disordered" evidence="1">
    <location>
        <begin position="124"/>
        <end position="156"/>
    </location>
</feature>
<dbReference type="KEGG" id="tet:TTHERM_00039300"/>
<feature type="compositionally biased region" description="Polar residues" evidence="1">
    <location>
        <begin position="306"/>
        <end position="324"/>
    </location>
</feature>
<feature type="compositionally biased region" description="Polar residues" evidence="1">
    <location>
        <begin position="499"/>
        <end position="518"/>
    </location>
</feature>
<organism evidence="2 3">
    <name type="scientific">Tetrahymena thermophila (strain SB210)</name>
    <dbReference type="NCBI Taxonomy" id="312017"/>
    <lineage>
        <taxon>Eukaryota</taxon>
        <taxon>Sar</taxon>
        <taxon>Alveolata</taxon>
        <taxon>Ciliophora</taxon>
        <taxon>Intramacronucleata</taxon>
        <taxon>Oligohymenophorea</taxon>
        <taxon>Hymenostomatida</taxon>
        <taxon>Tetrahymenina</taxon>
        <taxon>Tetrahymenidae</taxon>
        <taxon>Tetrahymena</taxon>
    </lineage>
</organism>
<feature type="compositionally biased region" description="Polar residues" evidence="1">
    <location>
        <begin position="17"/>
        <end position="32"/>
    </location>
</feature>
<feature type="region of interest" description="Disordered" evidence="1">
    <location>
        <begin position="499"/>
        <end position="550"/>
    </location>
</feature>
<evidence type="ECO:0000313" key="2">
    <source>
        <dbReference type="EMBL" id="EAR86421.1"/>
    </source>
</evidence>